<dbReference type="Proteomes" id="UP000551563">
    <property type="component" value="Unassembled WGS sequence"/>
</dbReference>
<feature type="compositionally biased region" description="Basic and acidic residues" evidence="1">
    <location>
        <begin position="201"/>
        <end position="219"/>
    </location>
</feature>
<organism evidence="2 3">
    <name type="scientific">Brucella intermedia</name>
    <dbReference type="NCBI Taxonomy" id="94625"/>
    <lineage>
        <taxon>Bacteria</taxon>
        <taxon>Pseudomonadati</taxon>
        <taxon>Pseudomonadota</taxon>
        <taxon>Alphaproteobacteria</taxon>
        <taxon>Hyphomicrobiales</taxon>
        <taxon>Brucellaceae</taxon>
        <taxon>Brucella/Ochrobactrum group</taxon>
        <taxon>Brucella</taxon>
    </lineage>
</organism>
<evidence type="ECO:0000313" key="2">
    <source>
        <dbReference type="EMBL" id="HHV66739.1"/>
    </source>
</evidence>
<sequence length="394" mass="42567">MSFGAGLAGFVDGLEAGMRMRDRWDERKEKQAYKAKQDQLNADTKKAFADAQAAGAVEGSDFQSFWLNYQLPKQQALLMEKGDYAGAKALGDWGRSDDALKGGKLFSSALVKAQSGDYEGAFQDVYAGSQLQGYISSDVKFAGAEPIQYKGKTVGYRVKANGPDGKAITRDYRLEDIPAAIAQIGNPLEAYKSQTEARAAEAKRKSELENYEDKKKIDQKYSGASSPEKQSERYQKAAEQRAKSDLNWDTYSDDEKDKLIRKDLSAADSFGAEKAGQGNKPADKAPELPKKIIVDTESGNTVDLTSKEQPKAAGLGDAPVPAQKSRQPEPIPSNGQQPTPEIGLGSPQAGARSTTIGYAKEALARGGDPARVKQQLMNAGVPQDEWPDELGLGQ</sequence>
<evidence type="ECO:0000256" key="1">
    <source>
        <dbReference type="SAM" id="MobiDB-lite"/>
    </source>
</evidence>
<feature type="compositionally biased region" description="Basic and acidic residues" evidence="1">
    <location>
        <begin position="229"/>
        <end position="246"/>
    </location>
</feature>
<dbReference type="AlphaFoldDB" id="A0A7V6P988"/>
<feature type="compositionally biased region" description="Basic and acidic residues" evidence="1">
    <location>
        <begin position="281"/>
        <end position="294"/>
    </location>
</feature>
<accession>A0A7V6P988</accession>
<proteinExistence type="predicted"/>
<feature type="region of interest" description="Disordered" evidence="1">
    <location>
        <begin position="201"/>
        <end position="256"/>
    </location>
</feature>
<protein>
    <submittedName>
        <fullName evidence="2">Uncharacterized protein</fullName>
    </submittedName>
</protein>
<gene>
    <name evidence="2" type="ORF">GXX48_03710</name>
</gene>
<reference evidence="2 3" key="1">
    <citation type="journal article" date="2020" name="Biotechnol. Biofuels">
        <title>New insights from the biogas microbiome by comprehensive genome-resolved metagenomics of nearly 1600 species originating from multiple anaerobic digesters.</title>
        <authorList>
            <person name="Campanaro S."/>
            <person name="Treu L."/>
            <person name="Rodriguez-R L.M."/>
            <person name="Kovalovszki A."/>
            <person name="Ziels R.M."/>
            <person name="Maus I."/>
            <person name="Zhu X."/>
            <person name="Kougias P.G."/>
            <person name="Basile A."/>
            <person name="Luo G."/>
            <person name="Schluter A."/>
            <person name="Konstantinidis K.T."/>
            <person name="Angelidaki I."/>
        </authorList>
    </citation>
    <scope>NUCLEOTIDE SEQUENCE [LARGE SCALE GENOMIC DNA]</scope>
    <source>
        <strain evidence="2">AS04akNAM_66</strain>
    </source>
</reference>
<feature type="region of interest" description="Disordered" evidence="1">
    <location>
        <begin position="268"/>
        <end position="371"/>
    </location>
</feature>
<comment type="caution">
    <text evidence="2">The sequence shown here is derived from an EMBL/GenBank/DDBJ whole genome shotgun (WGS) entry which is preliminary data.</text>
</comment>
<evidence type="ECO:0000313" key="3">
    <source>
        <dbReference type="Proteomes" id="UP000551563"/>
    </source>
</evidence>
<dbReference type="EMBL" id="DUMN01000118">
    <property type="protein sequence ID" value="HHV66739.1"/>
    <property type="molecule type" value="Genomic_DNA"/>
</dbReference>
<name>A0A7V6P988_9HYPH</name>